<evidence type="ECO:0000313" key="2">
    <source>
        <dbReference type="Proteomes" id="UP001306592"/>
    </source>
</evidence>
<accession>A0ABU8DJZ0</accession>
<dbReference type="Proteomes" id="UP001306592">
    <property type="component" value="Unassembled WGS sequence"/>
</dbReference>
<dbReference type="EMBL" id="JBANEI010000017">
    <property type="protein sequence ID" value="MEI2683831.1"/>
    <property type="molecule type" value="Genomic_DNA"/>
</dbReference>
<gene>
    <name evidence="1" type="ORF">V8N49_19480</name>
</gene>
<dbReference type="RefSeq" id="WP_048915047.1">
    <property type="nucleotide sequence ID" value="NZ_CAKKMT010000004.1"/>
</dbReference>
<organism evidence="1 2">
    <name type="scientific">Erwinia aphidicola</name>
    <dbReference type="NCBI Taxonomy" id="68334"/>
    <lineage>
        <taxon>Bacteria</taxon>
        <taxon>Pseudomonadati</taxon>
        <taxon>Pseudomonadota</taxon>
        <taxon>Gammaproteobacteria</taxon>
        <taxon>Enterobacterales</taxon>
        <taxon>Erwiniaceae</taxon>
        <taxon>Erwinia</taxon>
    </lineage>
</organism>
<evidence type="ECO:0000313" key="1">
    <source>
        <dbReference type="EMBL" id="MEI2683831.1"/>
    </source>
</evidence>
<comment type="caution">
    <text evidence="1">The sequence shown here is derived from an EMBL/GenBank/DDBJ whole genome shotgun (WGS) entry which is preliminary data.</text>
</comment>
<sequence>MEKVTTLLLSEVSEATDTTQARSEVLIGGKSTGIIIPGKVLEAAIKIDSRRYLLFVTDDVIFEEMLTILLLDSSQGIVERLTIGGAYSSGHFEDLRVSHRSASFRFIGDTTWTVKVSPSPTFKLPFSDPRGVSRAMGLRKYIDISATPAPASFRSSR</sequence>
<reference evidence="1 2" key="1">
    <citation type="submission" date="2024-02" db="EMBL/GenBank/DDBJ databases">
        <title>First report Erwinia aphidicola in onion in Chile.</title>
        <authorList>
            <person name="Valenzuela M."/>
            <person name="Pena M."/>
            <person name="Dutta B."/>
        </authorList>
    </citation>
    <scope>NUCLEOTIDE SEQUENCE [LARGE SCALE GENOMIC DNA]</scope>
    <source>
        <strain evidence="1 2">QCJ3A</strain>
    </source>
</reference>
<name>A0ABU8DJZ0_ERWAP</name>
<protein>
    <submittedName>
        <fullName evidence="1">Uncharacterized protein</fullName>
    </submittedName>
</protein>
<keyword evidence="2" id="KW-1185">Reference proteome</keyword>
<proteinExistence type="predicted"/>